<organism evidence="8 9">
    <name type="scientific">candidate division WS5 bacterium</name>
    <dbReference type="NCBI Taxonomy" id="2093353"/>
    <lineage>
        <taxon>Bacteria</taxon>
        <taxon>candidate division WS5</taxon>
    </lineage>
</organism>
<gene>
    <name evidence="5" type="primary">rplS</name>
    <name evidence="8" type="ORF">C4544_07015</name>
</gene>
<accession>A0A419DAF1</accession>
<proteinExistence type="inferred from homology"/>
<dbReference type="InterPro" id="IPR038657">
    <property type="entry name" value="Ribosomal_bL19_sf"/>
</dbReference>
<feature type="compositionally biased region" description="Basic and acidic residues" evidence="7">
    <location>
        <begin position="191"/>
        <end position="218"/>
    </location>
</feature>
<sequence length="231" mass="25507">MMDRIKDFDKKNMKKVPDVKPGDTVRVSTKIKEGNKERTQVFEGVVIKRQGGAGIGASITVRKISYGIGVERTFLMHSPLVSKIQVVKRAKVRRANISYLRELTGKSAKLKDKQFDTLAVNVKEEELAPADQAEVEEPVELSEDVMSQAETVSAEDVAEVEEKIAETENPTPVAEDEQEAPAEEVEEGIEQAEKDIEHGASTEGKRAEKSKENNAAKEQEEEEKGAEEGQA</sequence>
<dbReference type="PANTHER" id="PTHR15680">
    <property type="entry name" value="RIBOSOMAL PROTEIN L19"/>
    <property type="match status" value="1"/>
</dbReference>
<dbReference type="InterPro" id="IPR001857">
    <property type="entry name" value="Ribosomal_bL19"/>
</dbReference>
<protein>
    <recommendedName>
        <fullName evidence="4 5">Large ribosomal subunit protein bL19</fullName>
    </recommendedName>
</protein>
<evidence type="ECO:0000256" key="2">
    <source>
        <dbReference type="ARBA" id="ARBA00022980"/>
    </source>
</evidence>
<dbReference type="Proteomes" id="UP000285655">
    <property type="component" value="Unassembled WGS sequence"/>
</dbReference>
<dbReference type="Pfam" id="PF01245">
    <property type="entry name" value="Ribosomal_L19"/>
    <property type="match status" value="1"/>
</dbReference>
<dbReference type="SUPFAM" id="SSF50104">
    <property type="entry name" value="Translation proteins SH3-like domain"/>
    <property type="match status" value="1"/>
</dbReference>
<comment type="function">
    <text evidence="5 6">This protein is located at the 30S-50S ribosomal subunit interface and may play a role in the structure and function of the aminoacyl-tRNA binding site.</text>
</comment>
<feature type="compositionally biased region" description="Acidic residues" evidence="7">
    <location>
        <begin position="133"/>
        <end position="143"/>
    </location>
</feature>
<dbReference type="PANTHER" id="PTHR15680:SF9">
    <property type="entry name" value="LARGE RIBOSOMAL SUBUNIT PROTEIN BL19M"/>
    <property type="match status" value="1"/>
</dbReference>
<name>A0A419DAF1_9BACT</name>
<feature type="region of interest" description="Disordered" evidence="7">
    <location>
        <begin position="1"/>
        <end position="22"/>
    </location>
</feature>
<comment type="similarity">
    <text evidence="1 5 6">Belongs to the bacterial ribosomal protein bL19 family.</text>
</comment>
<dbReference type="AlphaFoldDB" id="A0A419DAF1"/>
<evidence type="ECO:0000256" key="4">
    <source>
        <dbReference type="ARBA" id="ARBA00035171"/>
    </source>
</evidence>
<dbReference type="GO" id="GO:0006412">
    <property type="term" value="P:translation"/>
    <property type="evidence" value="ECO:0007669"/>
    <property type="project" value="UniProtKB-UniRule"/>
</dbReference>
<evidence type="ECO:0000313" key="9">
    <source>
        <dbReference type="Proteomes" id="UP000285655"/>
    </source>
</evidence>
<dbReference type="PRINTS" id="PR00061">
    <property type="entry name" value="RIBOSOMALL19"/>
</dbReference>
<evidence type="ECO:0000256" key="1">
    <source>
        <dbReference type="ARBA" id="ARBA00005781"/>
    </source>
</evidence>
<feature type="compositionally biased region" description="Acidic residues" evidence="7">
    <location>
        <begin position="219"/>
        <end position="231"/>
    </location>
</feature>
<evidence type="ECO:0000256" key="6">
    <source>
        <dbReference type="RuleBase" id="RU000559"/>
    </source>
</evidence>
<dbReference type="Gene3D" id="2.30.30.790">
    <property type="match status" value="1"/>
</dbReference>
<reference evidence="8 9" key="1">
    <citation type="journal article" date="2017" name="ISME J.">
        <title>Energy and carbon metabolisms in a deep terrestrial subsurface fluid microbial community.</title>
        <authorList>
            <person name="Momper L."/>
            <person name="Jungbluth S.P."/>
            <person name="Lee M.D."/>
            <person name="Amend J.P."/>
        </authorList>
    </citation>
    <scope>NUCLEOTIDE SEQUENCE [LARGE SCALE GENOMIC DNA]</scope>
    <source>
        <strain evidence="8">SURF_29</strain>
    </source>
</reference>
<keyword evidence="2 5" id="KW-0689">Ribosomal protein</keyword>
<evidence type="ECO:0000256" key="3">
    <source>
        <dbReference type="ARBA" id="ARBA00023274"/>
    </source>
</evidence>
<evidence type="ECO:0000256" key="7">
    <source>
        <dbReference type="SAM" id="MobiDB-lite"/>
    </source>
</evidence>
<dbReference type="EMBL" id="QZJW01000055">
    <property type="protein sequence ID" value="RJO60085.1"/>
    <property type="molecule type" value="Genomic_DNA"/>
</dbReference>
<evidence type="ECO:0000256" key="5">
    <source>
        <dbReference type="HAMAP-Rule" id="MF_00402"/>
    </source>
</evidence>
<dbReference type="GO" id="GO:0003735">
    <property type="term" value="F:structural constituent of ribosome"/>
    <property type="evidence" value="ECO:0007669"/>
    <property type="project" value="InterPro"/>
</dbReference>
<dbReference type="NCBIfam" id="TIGR01024">
    <property type="entry name" value="rplS_bact"/>
    <property type="match status" value="1"/>
</dbReference>
<feature type="compositionally biased region" description="Acidic residues" evidence="7">
    <location>
        <begin position="174"/>
        <end position="190"/>
    </location>
</feature>
<dbReference type="HAMAP" id="MF_00402">
    <property type="entry name" value="Ribosomal_bL19"/>
    <property type="match status" value="1"/>
</dbReference>
<comment type="caution">
    <text evidence="8">The sequence shown here is derived from an EMBL/GenBank/DDBJ whole genome shotgun (WGS) entry which is preliminary data.</text>
</comment>
<dbReference type="InterPro" id="IPR008991">
    <property type="entry name" value="Translation_prot_SH3-like_sf"/>
</dbReference>
<evidence type="ECO:0000313" key="8">
    <source>
        <dbReference type="EMBL" id="RJO60085.1"/>
    </source>
</evidence>
<feature type="region of interest" description="Disordered" evidence="7">
    <location>
        <begin position="128"/>
        <end position="231"/>
    </location>
</feature>
<dbReference type="GO" id="GO:0022625">
    <property type="term" value="C:cytosolic large ribosomal subunit"/>
    <property type="evidence" value="ECO:0007669"/>
    <property type="project" value="TreeGrafter"/>
</dbReference>
<keyword evidence="3 5" id="KW-0687">Ribonucleoprotein</keyword>